<sequence length="517" mass="59604">MKGQQVTKVNLMKKKVKTPEQIQQEKIMIEIIHKMDSLFKTFPKCRLVLFRNRETSICRSLMAGTPTTIQTFGEPPQNFKIGEEQFIVEQTADDSTLLINQKPKVTHFVLYCKNTKLNVSLAIGVAPSAEQYDFDKLKEFLQKQILDMTPVRPKLQASGPKYDFSKIDWVTWNHSNLKYLQHPSLCQKQKKMAFVYVRPTAQLELQVFNLLKTQQALPDIYFCFVFQQTTLDLLEQLNMRCVYIRQMNVLEDKNVSDVLKASSELIQLFEMLPEPKSPKSPGVVKLPLLKSKSVPQQQSKDVVDKETKEEILKPLLTHEFSSLADFHIHLKKEQNFVFTPEVPFSIDPEKQSAIFLGVEAHAQLKTQNAPVQFIYFGNPKTHTFIQELNQISNLKSLVNENVQMFVILQGVSENGFVEKEELKEFNIIFDDQNLFRAASACYGAYKQVLFVTKNQKMIVEGKTLVEAQNILTKIKQEIDQTGLKKKIDLKYDGMKDVQQSTLFKIAREEQQHKTAEV</sequence>
<dbReference type="AlphaFoldDB" id="A0AA86P887"/>
<keyword evidence="3" id="KW-1185">Reference proteome</keyword>
<evidence type="ECO:0000313" key="1">
    <source>
        <dbReference type="EMBL" id="CAI9932119.1"/>
    </source>
</evidence>
<organism evidence="1">
    <name type="scientific">Hexamita inflata</name>
    <dbReference type="NCBI Taxonomy" id="28002"/>
    <lineage>
        <taxon>Eukaryota</taxon>
        <taxon>Metamonada</taxon>
        <taxon>Diplomonadida</taxon>
        <taxon>Hexamitidae</taxon>
        <taxon>Hexamitinae</taxon>
        <taxon>Hexamita</taxon>
    </lineage>
</organism>
<evidence type="ECO:0000313" key="2">
    <source>
        <dbReference type="EMBL" id="CAL6104601.1"/>
    </source>
</evidence>
<comment type="caution">
    <text evidence="1">The sequence shown here is derived from an EMBL/GenBank/DDBJ whole genome shotgun (WGS) entry which is preliminary data.</text>
</comment>
<evidence type="ECO:0000313" key="3">
    <source>
        <dbReference type="Proteomes" id="UP001642409"/>
    </source>
</evidence>
<proteinExistence type="predicted"/>
<dbReference type="EMBL" id="CATOUU010000508">
    <property type="protein sequence ID" value="CAI9932119.1"/>
    <property type="molecule type" value="Genomic_DNA"/>
</dbReference>
<dbReference type="EMBL" id="CAXDID020000585">
    <property type="protein sequence ID" value="CAL6104601.1"/>
    <property type="molecule type" value="Genomic_DNA"/>
</dbReference>
<dbReference type="Proteomes" id="UP001642409">
    <property type="component" value="Unassembled WGS sequence"/>
</dbReference>
<accession>A0AA86P887</accession>
<gene>
    <name evidence="1" type="ORF">HINF_LOCUS19764</name>
    <name evidence="2" type="ORF">HINF_LOCUS72859</name>
</gene>
<reference evidence="1" key="1">
    <citation type="submission" date="2023-06" db="EMBL/GenBank/DDBJ databases">
        <authorList>
            <person name="Kurt Z."/>
        </authorList>
    </citation>
    <scope>NUCLEOTIDE SEQUENCE</scope>
</reference>
<reference evidence="2 3" key="2">
    <citation type="submission" date="2024-07" db="EMBL/GenBank/DDBJ databases">
        <authorList>
            <person name="Akdeniz Z."/>
        </authorList>
    </citation>
    <scope>NUCLEOTIDE SEQUENCE [LARGE SCALE GENOMIC DNA]</scope>
</reference>
<protein>
    <submittedName>
        <fullName evidence="1">Uncharacterized protein</fullName>
    </submittedName>
</protein>
<name>A0AA86P887_9EUKA</name>